<keyword evidence="4" id="KW-0732">Signal</keyword>
<evidence type="ECO:0000256" key="6">
    <source>
        <dbReference type="ARBA" id="ARBA00023239"/>
    </source>
</evidence>
<dbReference type="PANTHER" id="PTHR31683">
    <property type="entry name" value="PECTATE LYASE 18-RELATED"/>
    <property type="match status" value="1"/>
</dbReference>
<dbReference type="InterPro" id="IPR045032">
    <property type="entry name" value="PEL"/>
</dbReference>
<evidence type="ECO:0000256" key="4">
    <source>
        <dbReference type="ARBA" id="ARBA00022729"/>
    </source>
</evidence>
<keyword evidence="3 7" id="KW-0479">Metal-binding</keyword>
<keyword evidence="5 7" id="KW-0106">Calcium</keyword>
<dbReference type="GO" id="GO:0045490">
    <property type="term" value="P:pectin catabolic process"/>
    <property type="evidence" value="ECO:0007669"/>
    <property type="project" value="UniProtKB-UniPathway"/>
</dbReference>
<dbReference type="SMART" id="SM00656">
    <property type="entry name" value="Amb_all"/>
    <property type="match status" value="1"/>
</dbReference>
<keyword evidence="8" id="KW-0472">Membrane</keyword>
<keyword evidence="6 7" id="KW-0456">Lyase</keyword>
<feature type="domain" description="Pectate lyase" evidence="9">
    <location>
        <begin position="61"/>
        <end position="258"/>
    </location>
</feature>
<evidence type="ECO:0000256" key="2">
    <source>
        <dbReference type="ARBA" id="ARBA00005220"/>
    </source>
</evidence>
<protein>
    <recommendedName>
        <fullName evidence="7">Pectate lyase</fullName>
        <ecNumber evidence="7">4.2.2.2</ecNumber>
    </recommendedName>
</protein>
<comment type="catalytic activity">
    <reaction evidence="1 7">
        <text>Eliminative cleavage of (1-&gt;4)-alpha-D-galacturonan to give oligosaccharides with 4-deoxy-alpha-D-galact-4-enuronosyl groups at their non-reducing ends.</text>
        <dbReference type="EC" id="4.2.2.2"/>
    </reaction>
</comment>
<evidence type="ECO:0000256" key="1">
    <source>
        <dbReference type="ARBA" id="ARBA00000695"/>
    </source>
</evidence>
<dbReference type="Gene3D" id="2.160.20.10">
    <property type="entry name" value="Single-stranded right-handed beta-helix, Pectin lyase-like"/>
    <property type="match status" value="1"/>
</dbReference>
<dbReference type="GO" id="GO:0046872">
    <property type="term" value="F:metal ion binding"/>
    <property type="evidence" value="ECO:0007669"/>
    <property type="project" value="UniProtKB-KW"/>
</dbReference>
<name>D5ABM3_PICSI</name>
<organism evidence="10">
    <name type="scientific">Picea sitchensis</name>
    <name type="common">Sitka spruce</name>
    <name type="synonym">Pinus sitchensis</name>
    <dbReference type="NCBI Taxonomy" id="3332"/>
    <lineage>
        <taxon>Eukaryota</taxon>
        <taxon>Viridiplantae</taxon>
        <taxon>Streptophyta</taxon>
        <taxon>Embryophyta</taxon>
        <taxon>Tracheophyta</taxon>
        <taxon>Spermatophyta</taxon>
        <taxon>Pinopsida</taxon>
        <taxon>Pinidae</taxon>
        <taxon>Conifers I</taxon>
        <taxon>Pinales</taxon>
        <taxon>Pinaceae</taxon>
        <taxon>Picea</taxon>
    </lineage>
</organism>
<comment type="pathway">
    <text evidence="2 7">Glycan metabolism; pectin degradation; 2-dehydro-3-deoxy-D-gluconate from pectin: step 2/5.</text>
</comment>
<dbReference type="AlphaFoldDB" id="D5ABM3"/>
<dbReference type="EMBL" id="BT123631">
    <property type="protein sequence ID" value="ADE76942.1"/>
    <property type="molecule type" value="mRNA"/>
</dbReference>
<evidence type="ECO:0000256" key="8">
    <source>
        <dbReference type="SAM" id="Phobius"/>
    </source>
</evidence>
<evidence type="ECO:0000256" key="7">
    <source>
        <dbReference type="RuleBase" id="RU361123"/>
    </source>
</evidence>
<keyword evidence="8" id="KW-1133">Transmembrane helix</keyword>
<comment type="cofactor">
    <cofactor evidence="7">
        <name>Ca(2+)</name>
        <dbReference type="ChEBI" id="CHEBI:29108"/>
    </cofactor>
    <text evidence="7">Binds 1 Ca(2+) ion. Required for its activity.</text>
</comment>
<evidence type="ECO:0000313" key="10">
    <source>
        <dbReference type="EMBL" id="ADE76942.1"/>
    </source>
</evidence>
<sequence length="379" mass="41691">MNRQRLADCAIGFGRDAIGGKNGKYYEVTNSSDNDAVNPTPGTLRHAVIQDEPLWIIFKCDMVIQLKEELLMKSFKTIDGRGADVHIAHGACITIQNVTNIIIHGVSIHDCIQTGNAMVKDSPKHFSWRPLAYGDGISIFGGRYIWIDHCSLSRCKHGLIDAIMGSTAITISNNHFTHHNMVMLLGHNDSYVQDVIMRVTIAFNYFGEGLVQAIPRCRHGHFHVVNNQYVHWGMYAIGGSANPTINSVGNRFIASDDANAKEVTKRIDAEDDKWFEWNWTSEGDLMRNGAYFIPSGAGAADNYTLASSLGAKPASLVETITRDAGVLQDRTPSSKPNGNTYMSVSATPVSILSASHSHQIIYFFMCTGCLVLTALNVLR</sequence>
<proteinExistence type="evidence at transcript level"/>
<accession>D5ABM3</accession>
<feature type="transmembrane region" description="Helical" evidence="8">
    <location>
        <begin position="360"/>
        <end position="378"/>
    </location>
</feature>
<dbReference type="InterPro" id="IPR018082">
    <property type="entry name" value="AmbAllergen"/>
</dbReference>
<dbReference type="PRINTS" id="PR00807">
    <property type="entry name" value="AMBALLERGEN"/>
</dbReference>
<evidence type="ECO:0000256" key="5">
    <source>
        <dbReference type="ARBA" id="ARBA00022837"/>
    </source>
</evidence>
<dbReference type="GO" id="GO:0030570">
    <property type="term" value="F:pectate lyase activity"/>
    <property type="evidence" value="ECO:0007669"/>
    <property type="project" value="UniProtKB-EC"/>
</dbReference>
<dbReference type="InterPro" id="IPR012334">
    <property type="entry name" value="Pectin_lyas_fold"/>
</dbReference>
<dbReference type="InterPro" id="IPR002022">
    <property type="entry name" value="Pec_lyase"/>
</dbReference>
<dbReference type="SUPFAM" id="SSF51126">
    <property type="entry name" value="Pectin lyase-like"/>
    <property type="match status" value="1"/>
</dbReference>
<keyword evidence="8" id="KW-0812">Transmembrane</keyword>
<dbReference type="PANTHER" id="PTHR31683:SF187">
    <property type="entry name" value="PECTATE LYASE 18-RELATED"/>
    <property type="match status" value="1"/>
</dbReference>
<dbReference type="Pfam" id="PF00544">
    <property type="entry name" value="Pectate_lyase_4"/>
    <property type="match status" value="1"/>
</dbReference>
<reference evidence="10" key="1">
    <citation type="submission" date="2010-04" db="EMBL/GenBank/DDBJ databases">
        <authorList>
            <person name="Reid K.E."/>
            <person name="Liao N."/>
            <person name="Chan S."/>
            <person name="Docking R."/>
            <person name="Taylor G."/>
            <person name="Moore R."/>
            <person name="Mayo M."/>
            <person name="Munro S."/>
            <person name="King J."/>
            <person name="Yanchuk A."/>
            <person name="Holt R."/>
            <person name="Jones S."/>
            <person name="Marra M."/>
            <person name="Ritland C.E."/>
            <person name="Ritland K."/>
            <person name="Bohlmann J."/>
        </authorList>
    </citation>
    <scope>NUCLEOTIDE SEQUENCE</scope>
    <source>
        <tissue evidence="10">Bud</tissue>
    </source>
</reference>
<dbReference type="UniPathway" id="UPA00545">
    <property type="reaction ID" value="UER00824"/>
</dbReference>
<evidence type="ECO:0000259" key="9">
    <source>
        <dbReference type="SMART" id="SM00656"/>
    </source>
</evidence>
<comment type="similarity">
    <text evidence="7">Belongs to the polysaccharide lyase 1 family.</text>
</comment>
<dbReference type="EC" id="4.2.2.2" evidence="7"/>
<evidence type="ECO:0000256" key="3">
    <source>
        <dbReference type="ARBA" id="ARBA00022723"/>
    </source>
</evidence>
<dbReference type="CAZy" id="PL1">
    <property type="family name" value="Polysaccharide Lyase Family 1"/>
</dbReference>
<dbReference type="InterPro" id="IPR011050">
    <property type="entry name" value="Pectin_lyase_fold/virulence"/>
</dbReference>